<name>A0A4P6YFK2_9FLAO</name>
<dbReference type="InterPro" id="IPR026341">
    <property type="entry name" value="T9SS_type_B"/>
</dbReference>
<dbReference type="Pfam" id="PF13585">
    <property type="entry name" value="CHU_C"/>
    <property type="match status" value="1"/>
</dbReference>
<dbReference type="EMBL" id="CP037933">
    <property type="protein sequence ID" value="QBN19223.1"/>
    <property type="molecule type" value="Genomic_DNA"/>
</dbReference>
<dbReference type="Pfam" id="PF13573">
    <property type="entry name" value="SprB"/>
    <property type="match status" value="8"/>
</dbReference>
<dbReference type="InterPro" id="IPR025667">
    <property type="entry name" value="SprB_repeat"/>
</dbReference>
<accession>A0A4P6YFK2</accession>
<dbReference type="NCBIfam" id="TIGR01451">
    <property type="entry name" value="B_ant_repeat"/>
    <property type="match status" value="1"/>
</dbReference>
<dbReference type="OrthoDB" id="607469at2"/>
<evidence type="ECO:0000313" key="1">
    <source>
        <dbReference type="EMBL" id="QBN19223.1"/>
    </source>
</evidence>
<dbReference type="Proteomes" id="UP000291124">
    <property type="component" value="Chromosome"/>
</dbReference>
<gene>
    <name evidence="1" type="ORF">E1750_10550</name>
</gene>
<reference evidence="2" key="1">
    <citation type="submission" date="2019-03" db="EMBL/GenBank/DDBJ databases">
        <title>Flavobacterium sp.</title>
        <authorList>
            <person name="Kim H."/>
        </authorList>
    </citation>
    <scope>NUCLEOTIDE SEQUENCE [LARGE SCALE GENOMIC DNA]</scope>
    <source>
        <strain evidence="2">GS13</strain>
    </source>
</reference>
<dbReference type="KEGG" id="fnk:E1750_10550"/>
<sequence length="3342" mass="349826">MQKTDFEPQRSPFEAKKAINLTIMKKPTFSRAAYGIVLLVLLLGNLSFGQNLVPFSVRYPAKVPGASVTLKGDILQIGNNILSLHKTNDYNGTSDDEKQSNIVDVDIDTDATTYNSSSADLVVPNPSCYKVKYAGLYWGATVAGDINMTPVRPILNVKFKMPTGGYVDLVGEKIYRGTGTCQNTNQYACYADVTALITSLGVGNAGGTYTVANISTRIGDHNGVNSEGFSGGWSLFIIYEDPNLNSKNITTFDGFSGIGVKGINPTTCADLSPSVVYDKVDIPVSGFQTIPVGPVVSKFAFAVIDGDLGNTGDYIQFKGSAAAAFSGNISLSSIAPVTVLRPATNFFNSTVTIFNNTTNSPEIFLARNPKSTNTLGFDAGIFKIPNASNAIIPNNETSATIRIGTKQEIFYLYSTAFAVDVIEPKIVLTKTVWNTSGVNIGNQTVNLGQFLDYKITFQNTGNDNVTVFEIKDILPINVIYSGPSSLTLPAGVTLKSWVPATRTLIFSIDPSKVQVKTTPTSIPVTSPLYTIVMRVQVVPDCTLLSNACSNIINNKAFASYTGEINSVPFSEESFDTNSGCLLIPQATNFLANVDGCVYKYPAILCGASVDIKAGDGYNIYSWSKSPFLADGTPTGAVIGKNQTLTVTAPGTYYVYDTAVAPCRSIMQEFTVTPFGGTLTNPVIPFADEVLTCPNDGKKLPNIFLCGANAIRDIKTGISDGSVIVWEKLNEASCAAIGNTSCANESTSCSWTQVGTGPNFQVNASGQYRVTLNYAGGCFNRYYFNVYQNLLNPTVTSNDIICSTPGKITVGGVPSGYEYSLNAAGPWVPTNVFLINSPGNYTVYIKQTAVSTNPCIFSVPNVQIRQRNFTVTPIINQPLCHGDKGNVTLQINDVRPQYYVTVRQAGVTIFSSGPDSSNSYHFNNLNSGTYDYTVTTDDGCTATLSATIVEPPAITATAVLTKPLTCTDGEITVSPIGGTPPYSYFVNSTTVFQGTPQIAVSNPLPPGGVYTIKVVDSNNCETTTSITVAASLPPVYSITKTDLQCSGTNTGGITINVSNTNGNNLRYSLDNGVTFFNSNVFSNLVAGNYVVIVEYALAGNVCLSAPQTITIAPIAPLTGTATMTAAYTCLQTATITATASGGTSPYLYSIDGVNFVSSPIFSGLTAGTYTITAKDSKNCTVTINPAIVIASVKGPTDLTITATDLICPENVSHVNIAAVGGLSPLRYRIISAPATYTITSVPSPYNSDGEFKYLPEGVYVFEVKDRNDCVYQETYNLVPIPPISVSGKLINNVKCYNTATGSMQFDVVGNFTGGSKVYSYSITGPVSSSASNQTAPTIIVNNLPAGIYIFTATDKKTGCTDSATVTISQPALPLTISNTVTPIKCNSNGSVVIDATGGWGGNNYTLLQPNGTQIGPQTNNGFYNLTQTGTYTVSVTDANGCTTTATFTLNPALPPVVNIAGSDLCYDSVNQATIIVNASGGVSPYQYSIDNGIRFQTSNTFANLTPGNYTVLVKDDFGCTSTALIQNIAPQLTVNTILTKDLDCSASPNAQITGTITGGTSGYNYSVSINGGPYSAPVAVIGTTFTYAVNAASISAATTYQFQVTDVNNCPALSGIITINPLSLPDISAVTQTQQIYCNGDNSAAINVAINTTVGTGPFVINVLNTSTGTNYGTQTTGLAAGNYTITITDSKLCTAIKLITINEPAALTAVVNHTDITCNGTGTSMGSISGTPTGGVGPYTYTITNNVGAVVGPPTIAGGIYTFDILNFGVYQLSFTDANSCTVTNSINIASPPSDLNINTAAGPPSCSSASVIVSVNPIIVGGPYHFALFPILSASTPPYEYASNMGSYQNADVGFPLQATFSGLKPGVIYSFIVYDEATNCYYFKQATSPTQTSSTLTSTVSPKNVSCLGANDGSVDFTFTNTYPALTNVTYQIFNSQTNLPTTIPIGTVVGLNGVGITSSVSNVGPLAPGTYYILFQENSGGANNGCTNASATFTITESSSALAVSASVIKNQNCTVLGQINVLGQGGTPSYTYQVLPASSPAPVASSPGWLTTTTFNLAGSLSGVNYIGYAKDANGCIIGTPISMFSDPVPIIAASINNQCSATEGNFAINVTMPTLGIAPYTFSIDGGAFQAQTAPFTISNLSSGVHTVEVKDRNGCGNKVTITIFKPLGLTPTLTSLPTCATNDGTITVAGVGGTGIYSYAISPSAPSITLSGNVFSGVPAGAYTVTITDLTSLCTKSAIVNLPVPTPVSFTTAVTNVSCNGDTNGTITVALLPGNNNPTYTYEIISPIIVAPQSSNVFTGLAAGTYTVRVNSSRGCSATDSSVTINQPLALAVDPSTAFTPFGCLANNSFNDATLTINAAAGSGTAPYTYSLDGTNYFPTNTFTIVDNGTAYNLPIYIKDTKGCLATSTIAITPLPKITAATVGILSPIDCNNTGLVSVTVTGGSGNFSYQILPNGLPQVSNSFTVVNPGSYYFRISDNTTGCYFDTSAFVVAPFDTIDVVATPITPVTCFGDSNGELSIAITGYTGDYSYQVLDSSNAVVGSGFGTTATNPTTISGIKAGNFTVVVTETNPPFCVKTSNTFTIESPAVPLSIIATQTSSVTCTNNQGAINATATGGWGSLTYELVGPINVPYSANGLFSNLIAGSYTVNVKDSKGCIRSSLPINLSLPAPISIVASANTSVLSCYGDTNASITVSSTTGGQGSNYSYSLNTISATPPTSSGPQTATVFAGLGVGTYTITATDGWNCTAVSTPISISQPTELSVSLVLASSQTCLSQARLQLSASGGTAPYRYSSDGISYSTTSFNSSVTIAVAPGTYRYYVRDANNCTSFISNDIEIVPIPTLSINLDITNAKINCFGDNTGVIVAKAEGGLGNYVYTLLNGSGTAISPAPVQSSPGVFVQLAAGSYQVKVDSGDCVKTTATITINQPTLPLVAPYSITNVTCSGAGNGQIVINASGGTGTIKYAISPNLDQFFDTNLFKDLNPNNYTAIVQDVLGCYVTFNFTISEPLPLQAATVSGSIIPEICSGDSDGQFSIDISGGTSPYKVSLDQQNGPFTTGVLGQTLFDFKNINGGSHIVYVVDAMNCSYTLPAVLPDPVTLKPVAIVDYDCLNNLPNNTVTVAIDPSVLPVDVDYALDGIPPYQASNVFTKVPAGEHFISARHTNGCIQQTQKFTILQVNPLAVSLVNGGINEIVATTTGGSGNYHYTFNGESTGTTNTYIIYKTGSYTVDVVDAEGCTATDTKAFTYIDIDIPNVFTPDGDGNNDTWGPTKTTNYPDLIYHIYDRYGRKIATYNEGQFWDGKYNGFELPSGDYWYLLKLNNDKDEREFVGHFTLYR</sequence>
<organism evidence="1 2">
    <name type="scientific">Flavobacterium nackdongense</name>
    <dbReference type="NCBI Taxonomy" id="2547394"/>
    <lineage>
        <taxon>Bacteria</taxon>
        <taxon>Pseudomonadati</taxon>
        <taxon>Bacteroidota</taxon>
        <taxon>Flavobacteriia</taxon>
        <taxon>Flavobacteriales</taxon>
        <taxon>Flavobacteriaceae</taxon>
        <taxon>Flavobacterium</taxon>
    </lineage>
</organism>
<dbReference type="InterPro" id="IPR047589">
    <property type="entry name" value="DUF11_rpt"/>
</dbReference>
<proteinExistence type="predicted"/>
<protein>
    <submittedName>
        <fullName evidence="1">T9SS type B sorting domain-containing protein</fullName>
    </submittedName>
</protein>
<dbReference type="NCBIfam" id="TIGR04131">
    <property type="entry name" value="Bac_Flav_CTERM"/>
    <property type="match status" value="1"/>
</dbReference>
<evidence type="ECO:0000313" key="2">
    <source>
        <dbReference type="Proteomes" id="UP000291124"/>
    </source>
</evidence>
<keyword evidence="2" id="KW-1185">Reference proteome</keyword>
<dbReference type="Gene3D" id="2.60.40.740">
    <property type="match status" value="1"/>
</dbReference>